<keyword evidence="3" id="KW-1185">Reference proteome</keyword>
<evidence type="ECO:0000313" key="3">
    <source>
        <dbReference type="Proteomes" id="UP001418222"/>
    </source>
</evidence>
<feature type="region of interest" description="Disordered" evidence="1">
    <location>
        <begin position="274"/>
        <end position="296"/>
    </location>
</feature>
<dbReference type="Pfam" id="PF05542">
    <property type="entry name" value="DUF760"/>
    <property type="match status" value="1"/>
</dbReference>
<dbReference type="AlphaFoldDB" id="A0AAP0G1X8"/>
<proteinExistence type="predicted"/>
<comment type="caution">
    <text evidence="2">The sequence shown here is derived from an EMBL/GenBank/DDBJ whole genome shotgun (WGS) entry which is preliminary data.</text>
</comment>
<dbReference type="PANTHER" id="PTHR31808:SF4">
    <property type="entry name" value="LIGASE, PUTATIVE (DUF760)-RELATED"/>
    <property type="match status" value="1"/>
</dbReference>
<evidence type="ECO:0000256" key="1">
    <source>
        <dbReference type="SAM" id="MobiDB-lite"/>
    </source>
</evidence>
<dbReference type="PANTHER" id="PTHR31808">
    <property type="entry name" value="EXPRESSED PROTEIN"/>
    <property type="match status" value="1"/>
</dbReference>
<gene>
    <name evidence="2" type="ORF">KSP39_PZI015484</name>
</gene>
<accession>A0AAP0G1X8</accession>
<reference evidence="2 3" key="1">
    <citation type="journal article" date="2022" name="Nat. Plants">
        <title>Genomes of leafy and leafless Platanthera orchids illuminate the evolution of mycoheterotrophy.</title>
        <authorList>
            <person name="Li M.H."/>
            <person name="Liu K.W."/>
            <person name="Li Z."/>
            <person name="Lu H.C."/>
            <person name="Ye Q.L."/>
            <person name="Zhang D."/>
            <person name="Wang J.Y."/>
            <person name="Li Y.F."/>
            <person name="Zhong Z.M."/>
            <person name="Liu X."/>
            <person name="Yu X."/>
            <person name="Liu D.K."/>
            <person name="Tu X.D."/>
            <person name="Liu B."/>
            <person name="Hao Y."/>
            <person name="Liao X.Y."/>
            <person name="Jiang Y.T."/>
            <person name="Sun W.H."/>
            <person name="Chen J."/>
            <person name="Chen Y.Q."/>
            <person name="Ai Y."/>
            <person name="Zhai J.W."/>
            <person name="Wu S.S."/>
            <person name="Zhou Z."/>
            <person name="Hsiao Y.Y."/>
            <person name="Wu W.L."/>
            <person name="Chen Y.Y."/>
            <person name="Lin Y.F."/>
            <person name="Hsu J.L."/>
            <person name="Li C.Y."/>
            <person name="Wang Z.W."/>
            <person name="Zhao X."/>
            <person name="Zhong W.Y."/>
            <person name="Ma X.K."/>
            <person name="Ma L."/>
            <person name="Huang J."/>
            <person name="Chen G.Z."/>
            <person name="Huang M.Z."/>
            <person name="Huang L."/>
            <person name="Peng D.H."/>
            <person name="Luo Y.B."/>
            <person name="Zou S.Q."/>
            <person name="Chen S.P."/>
            <person name="Lan S."/>
            <person name="Tsai W.C."/>
            <person name="Van de Peer Y."/>
            <person name="Liu Z.J."/>
        </authorList>
    </citation>
    <scope>NUCLEOTIDE SEQUENCE [LARGE SCALE GENOMIC DNA]</scope>
    <source>
        <strain evidence="2">Lor287</strain>
    </source>
</reference>
<organism evidence="2 3">
    <name type="scientific">Platanthera zijinensis</name>
    <dbReference type="NCBI Taxonomy" id="2320716"/>
    <lineage>
        <taxon>Eukaryota</taxon>
        <taxon>Viridiplantae</taxon>
        <taxon>Streptophyta</taxon>
        <taxon>Embryophyta</taxon>
        <taxon>Tracheophyta</taxon>
        <taxon>Spermatophyta</taxon>
        <taxon>Magnoliopsida</taxon>
        <taxon>Liliopsida</taxon>
        <taxon>Asparagales</taxon>
        <taxon>Orchidaceae</taxon>
        <taxon>Orchidoideae</taxon>
        <taxon>Orchideae</taxon>
        <taxon>Orchidinae</taxon>
        <taxon>Platanthera</taxon>
    </lineage>
</organism>
<sequence>MEAVVHFQSAQFLSRTTDFVYRSSVFAAHSSLDGKSRPSDGFMKRCWSIKGKENMTILRKGKLMQTIRASVDSSSGPSDSSSSSSQLAPLQFESPAGQFLSQILLSHPHLVPAAVDQQLEQLLADLESEKKQDELNSTGTELVLYRRIAEVKLVERKKALEEILYAFVVQKFVDADVSLVPSIPQSAVDPNKVGHWPSWEEKFQKLHSSEAYEMIRNHLSVVLGNRVDDTSSVASISKFRVGQVYAASVLYGYFLRRVDRRFQLDKSMKTLPWVSEDDSQSPTGMSMEPASAGSSPARILHPEMSSSTTSASFGQGGFADRIKPCRLRTYVMSLDSEILQKFASLRSKEAFSIIEKHREALFGRPDVAVTPQGTVDSAKDDLIKLSFSGLKRLILEAVTFGSFLWDVESYVDSRYHFVISLNSFP</sequence>
<dbReference type="Proteomes" id="UP001418222">
    <property type="component" value="Unassembled WGS sequence"/>
</dbReference>
<dbReference type="InterPro" id="IPR038925">
    <property type="entry name" value="At3g17800-like"/>
</dbReference>
<dbReference type="InterPro" id="IPR008479">
    <property type="entry name" value="DUF760"/>
</dbReference>
<evidence type="ECO:0008006" key="4">
    <source>
        <dbReference type="Google" id="ProtNLM"/>
    </source>
</evidence>
<evidence type="ECO:0000313" key="2">
    <source>
        <dbReference type="EMBL" id="KAK8933796.1"/>
    </source>
</evidence>
<name>A0AAP0G1X8_9ASPA</name>
<dbReference type="EMBL" id="JBBWWQ010000013">
    <property type="protein sequence ID" value="KAK8933796.1"/>
    <property type="molecule type" value="Genomic_DNA"/>
</dbReference>
<protein>
    <recommendedName>
        <fullName evidence="4">UV-B-induced protein</fullName>
    </recommendedName>
</protein>